<keyword evidence="3 9" id="KW-1134">Transmembrane beta strand</keyword>
<accession>A0ABS3Q1N9</accession>
<dbReference type="InterPro" id="IPR010917">
    <property type="entry name" value="TonB_rcpt_CS"/>
</dbReference>
<dbReference type="InterPro" id="IPR039426">
    <property type="entry name" value="TonB-dep_rcpt-like"/>
</dbReference>
<dbReference type="Pfam" id="PF07715">
    <property type="entry name" value="Plug"/>
    <property type="match status" value="1"/>
</dbReference>
<feature type="short sequence motif" description="TonB C-terminal box" evidence="10">
    <location>
        <begin position="724"/>
        <end position="741"/>
    </location>
</feature>
<reference evidence="15 16" key="1">
    <citation type="submission" date="2021-03" db="EMBL/GenBank/DDBJ databases">
        <title>Thiomicrorhabdus sp.nov.,novel sulfur-oxidizing bacteria isolated from coastal sediment.</title>
        <authorList>
            <person name="Liu X."/>
        </authorList>
    </citation>
    <scope>NUCLEOTIDE SEQUENCE [LARGE SCALE GENOMIC DNA]</scope>
    <source>
        <strain evidence="15 16">6S2-11</strain>
    </source>
</reference>
<keyword evidence="4 9" id="KW-0812">Transmembrane</keyword>
<name>A0ABS3Q1N9_9GAMM</name>
<evidence type="ECO:0000256" key="4">
    <source>
        <dbReference type="ARBA" id="ARBA00022692"/>
    </source>
</evidence>
<evidence type="ECO:0000256" key="6">
    <source>
        <dbReference type="ARBA" id="ARBA00023077"/>
    </source>
</evidence>
<proteinExistence type="inferred from homology"/>
<comment type="caution">
    <text evidence="15">The sequence shown here is derived from an EMBL/GenBank/DDBJ whole genome shotgun (WGS) entry which is preliminary data.</text>
</comment>
<keyword evidence="8 9" id="KW-0998">Cell outer membrane</keyword>
<dbReference type="InterPro" id="IPR036942">
    <property type="entry name" value="Beta-barrel_TonB_sf"/>
</dbReference>
<keyword evidence="16" id="KW-1185">Reference proteome</keyword>
<dbReference type="PROSITE" id="PS01156">
    <property type="entry name" value="TONB_DEPENDENT_REC_2"/>
    <property type="match status" value="1"/>
</dbReference>
<dbReference type="Gene3D" id="2.170.130.10">
    <property type="entry name" value="TonB-dependent receptor, plug domain"/>
    <property type="match status" value="1"/>
</dbReference>
<evidence type="ECO:0000313" key="15">
    <source>
        <dbReference type="EMBL" id="MBO1926233.1"/>
    </source>
</evidence>
<keyword evidence="2 9" id="KW-0813">Transport</keyword>
<comment type="similarity">
    <text evidence="9 11">Belongs to the TonB-dependent receptor family.</text>
</comment>
<dbReference type="Proteomes" id="UP000664835">
    <property type="component" value="Unassembled WGS sequence"/>
</dbReference>
<evidence type="ECO:0000256" key="5">
    <source>
        <dbReference type="ARBA" id="ARBA00022729"/>
    </source>
</evidence>
<dbReference type="InterPro" id="IPR037066">
    <property type="entry name" value="Plug_dom_sf"/>
</dbReference>
<feature type="signal peptide" evidence="12">
    <location>
        <begin position="1"/>
        <end position="26"/>
    </location>
</feature>
<dbReference type="RefSeq" id="WP_208146779.1">
    <property type="nucleotide sequence ID" value="NZ_JAGETV010000002.1"/>
</dbReference>
<feature type="domain" description="TonB-dependent receptor-like beta-barrel" evidence="13">
    <location>
        <begin position="272"/>
        <end position="696"/>
    </location>
</feature>
<dbReference type="SUPFAM" id="SSF56935">
    <property type="entry name" value="Porins"/>
    <property type="match status" value="1"/>
</dbReference>
<evidence type="ECO:0000256" key="1">
    <source>
        <dbReference type="ARBA" id="ARBA00004571"/>
    </source>
</evidence>
<evidence type="ECO:0000259" key="13">
    <source>
        <dbReference type="Pfam" id="PF00593"/>
    </source>
</evidence>
<dbReference type="PROSITE" id="PS52016">
    <property type="entry name" value="TONB_DEPENDENT_REC_3"/>
    <property type="match status" value="1"/>
</dbReference>
<keyword evidence="15" id="KW-0675">Receptor</keyword>
<dbReference type="InterPro" id="IPR012910">
    <property type="entry name" value="Plug_dom"/>
</dbReference>
<evidence type="ECO:0000256" key="8">
    <source>
        <dbReference type="ARBA" id="ARBA00023237"/>
    </source>
</evidence>
<evidence type="ECO:0000256" key="7">
    <source>
        <dbReference type="ARBA" id="ARBA00023136"/>
    </source>
</evidence>
<dbReference type="PANTHER" id="PTHR30069">
    <property type="entry name" value="TONB-DEPENDENT OUTER MEMBRANE RECEPTOR"/>
    <property type="match status" value="1"/>
</dbReference>
<keyword evidence="6 11" id="KW-0798">TonB box</keyword>
<dbReference type="InterPro" id="IPR000531">
    <property type="entry name" value="Beta-barrel_TonB"/>
</dbReference>
<dbReference type="Gene3D" id="2.40.170.20">
    <property type="entry name" value="TonB-dependent receptor, beta-barrel domain"/>
    <property type="match status" value="1"/>
</dbReference>
<keyword evidence="7 9" id="KW-0472">Membrane</keyword>
<comment type="subcellular location">
    <subcellularLocation>
        <location evidence="1 9">Cell outer membrane</location>
        <topology evidence="1 9">Multi-pass membrane protein</topology>
    </subcellularLocation>
</comment>
<protein>
    <submittedName>
        <fullName evidence="15">TonB-dependent receptor plug domain-containing protein</fullName>
    </submittedName>
</protein>
<dbReference type="EMBL" id="JAGETV010000002">
    <property type="protein sequence ID" value="MBO1926233.1"/>
    <property type="molecule type" value="Genomic_DNA"/>
</dbReference>
<evidence type="ECO:0000256" key="12">
    <source>
        <dbReference type="SAM" id="SignalP"/>
    </source>
</evidence>
<gene>
    <name evidence="15" type="ORF">J3998_01480</name>
</gene>
<keyword evidence="5 12" id="KW-0732">Signal</keyword>
<dbReference type="Pfam" id="PF00593">
    <property type="entry name" value="TonB_dep_Rec_b-barrel"/>
    <property type="match status" value="1"/>
</dbReference>
<evidence type="ECO:0000256" key="10">
    <source>
        <dbReference type="PROSITE-ProRule" id="PRU10144"/>
    </source>
</evidence>
<sequence>MQNKKMKKKILASLIPALIAAQAAYAEELAPVLVTDTAEQQDSNQINKQQIDEHSASATDLVDIIADSPSVSVNQAGGVSGFPVIRGIADNRLNVQVDGMQLVASCPNHMNTPLSYVSPAQAETVEIYPGITPVSVGGDSIGGAILVKTSDPVFAPKGEQITQGEFGAYYRSNGVANGQSFSIMTASDKLNLSYDGSIAQSKNYSAAEDFKTTGTTTNAAAGTEFTSGTEGTTSGLDEVAGTAYKVINHNFSAAYKMDEDSVLKATVSKQVAPYEQYPNQRMDMTDNQSTKINLQYDRSMSWGAVHLQVYHEEVDHEMAFMDYKIQTQMPMDTESETDGFKLSSDIFLTDSSSLALGAEIQQFTLDDYWDPNPASAGMSPNTFWNINNGTRDRYALFAEYEQQLNSAWKTRIGARFEQVQMDADQVQGYHDSDTFVKPNGQTVVTNELTQADAFNAADRSQTDNNLNLTALASYKHSDRLDIDFGLARQVRSPTLYERYTWSTWSMAAVMNNFNGDGNGYYGDINLTPETAYTLSSNFDWHSADNKQWGLQVMPYFSYVEDYIDAVAVNYAADVYNVLQYKNQTARIYGVDIAGHMHLGNDQATGDWSAKAKLNYARGINTETNDNLYNIMPLNATITIMQKLNRWNNALEVVMVDSKDDVSMLRNELTTAAYSLVNLKFSYTLKAVRFDFGIENVFDRAYNLPTGGAYTGEGKTMAINGIDMLTVPGAGRSLYMGVNLKF</sequence>
<organism evidence="15 16">
    <name type="scientific">Thiomicrorhabdus marina</name>
    <dbReference type="NCBI Taxonomy" id="2818442"/>
    <lineage>
        <taxon>Bacteria</taxon>
        <taxon>Pseudomonadati</taxon>
        <taxon>Pseudomonadota</taxon>
        <taxon>Gammaproteobacteria</taxon>
        <taxon>Thiotrichales</taxon>
        <taxon>Piscirickettsiaceae</taxon>
        <taxon>Thiomicrorhabdus</taxon>
    </lineage>
</organism>
<evidence type="ECO:0000259" key="14">
    <source>
        <dbReference type="Pfam" id="PF07715"/>
    </source>
</evidence>
<evidence type="ECO:0000256" key="9">
    <source>
        <dbReference type="PROSITE-ProRule" id="PRU01360"/>
    </source>
</evidence>
<evidence type="ECO:0000256" key="2">
    <source>
        <dbReference type="ARBA" id="ARBA00022448"/>
    </source>
</evidence>
<evidence type="ECO:0000256" key="11">
    <source>
        <dbReference type="RuleBase" id="RU003357"/>
    </source>
</evidence>
<feature type="domain" description="TonB-dependent receptor plug" evidence="14">
    <location>
        <begin position="42"/>
        <end position="144"/>
    </location>
</feature>
<evidence type="ECO:0000313" key="16">
    <source>
        <dbReference type="Proteomes" id="UP000664835"/>
    </source>
</evidence>
<feature type="chain" id="PRO_5045088451" evidence="12">
    <location>
        <begin position="27"/>
        <end position="741"/>
    </location>
</feature>
<evidence type="ECO:0000256" key="3">
    <source>
        <dbReference type="ARBA" id="ARBA00022452"/>
    </source>
</evidence>
<dbReference type="PANTHER" id="PTHR30069:SF49">
    <property type="entry name" value="OUTER MEMBRANE PROTEIN C"/>
    <property type="match status" value="1"/>
</dbReference>